<comment type="caution">
    <text evidence="3">The sequence shown here is derived from an EMBL/GenBank/DDBJ whole genome shotgun (WGS) entry which is preliminary data.</text>
</comment>
<dbReference type="PANTHER" id="PTHR35526">
    <property type="entry name" value="ANTI-SIGMA-F FACTOR RSBW-RELATED"/>
    <property type="match status" value="1"/>
</dbReference>
<reference evidence="4" key="1">
    <citation type="journal article" date="2019" name="Int. J. Syst. Evol. Microbiol.">
        <title>The Global Catalogue of Microorganisms (GCM) 10K type strain sequencing project: providing services to taxonomists for standard genome sequencing and annotation.</title>
        <authorList>
            <consortium name="The Broad Institute Genomics Platform"/>
            <consortium name="The Broad Institute Genome Sequencing Center for Infectious Disease"/>
            <person name="Wu L."/>
            <person name="Ma J."/>
        </authorList>
    </citation>
    <scope>NUCLEOTIDE SEQUENCE [LARGE SCALE GENOMIC DNA]</scope>
    <source>
        <strain evidence="4">JCM 6242</strain>
    </source>
</reference>
<evidence type="ECO:0000313" key="3">
    <source>
        <dbReference type="EMBL" id="GAA2870842.1"/>
    </source>
</evidence>
<dbReference type="Pfam" id="PF13581">
    <property type="entry name" value="HATPase_c_2"/>
    <property type="match status" value="1"/>
</dbReference>
<keyword evidence="4" id="KW-1185">Reference proteome</keyword>
<keyword evidence="1" id="KW-0808">Transferase</keyword>
<dbReference type="SUPFAM" id="SSF55874">
    <property type="entry name" value="ATPase domain of HSP90 chaperone/DNA topoisomerase II/histidine kinase"/>
    <property type="match status" value="1"/>
</dbReference>
<evidence type="ECO:0000313" key="4">
    <source>
        <dbReference type="Proteomes" id="UP001500831"/>
    </source>
</evidence>
<dbReference type="InterPro" id="IPR050267">
    <property type="entry name" value="Anti-sigma-factor_SerPK"/>
</dbReference>
<protein>
    <recommendedName>
        <fullName evidence="2">Histidine kinase/HSP90-like ATPase domain-containing protein</fullName>
    </recommendedName>
</protein>
<dbReference type="Gene3D" id="3.30.565.10">
    <property type="entry name" value="Histidine kinase-like ATPase, C-terminal domain"/>
    <property type="match status" value="1"/>
</dbReference>
<dbReference type="RefSeq" id="WP_344971833.1">
    <property type="nucleotide sequence ID" value="NZ_BAAAVI010000019.1"/>
</dbReference>
<accession>A0ABP6ICZ6</accession>
<name>A0ABP6ICZ6_9ACTN</name>
<evidence type="ECO:0000259" key="2">
    <source>
        <dbReference type="Pfam" id="PF13581"/>
    </source>
</evidence>
<feature type="domain" description="Histidine kinase/HSP90-like ATPase" evidence="2">
    <location>
        <begin position="68"/>
        <end position="178"/>
    </location>
</feature>
<dbReference type="InterPro" id="IPR036890">
    <property type="entry name" value="HATPase_C_sf"/>
</dbReference>
<sequence length="188" mass="20462">MSPLSRGGLAVSARGRTFSVRGRTVSARGLTVSVRGRAVSVQGRTVSVRGRAVRPAMAPRARKTSWKLPPTPASVPRGRHLIRAQLAEWELDEQVEVVELLVSELVTNALRHARGTIRLGLSVRDGLLRCTVGDEDPTPPRMRRGRDGGEGGHGLHLLALLSRRWGSARVLGGKVVWFELPGRVPPER</sequence>
<keyword evidence="1" id="KW-0723">Serine/threonine-protein kinase</keyword>
<dbReference type="InterPro" id="IPR003594">
    <property type="entry name" value="HATPase_dom"/>
</dbReference>
<gene>
    <name evidence="3" type="ORF">GCM10010517_31110</name>
</gene>
<dbReference type="Proteomes" id="UP001500831">
    <property type="component" value="Unassembled WGS sequence"/>
</dbReference>
<evidence type="ECO:0000256" key="1">
    <source>
        <dbReference type="ARBA" id="ARBA00022527"/>
    </source>
</evidence>
<organism evidence="3 4">
    <name type="scientific">Streptosporangium fragile</name>
    <dbReference type="NCBI Taxonomy" id="46186"/>
    <lineage>
        <taxon>Bacteria</taxon>
        <taxon>Bacillati</taxon>
        <taxon>Actinomycetota</taxon>
        <taxon>Actinomycetes</taxon>
        <taxon>Streptosporangiales</taxon>
        <taxon>Streptosporangiaceae</taxon>
        <taxon>Streptosporangium</taxon>
    </lineage>
</organism>
<proteinExistence type="predicted"/>
<dbReference type="CDD" id="cd16936">
    <property type="entry name" value="HATPase_RsbW-like"/>
    <property type="match status" value="1"/>
</dbReference>
<keyword evidence="1" id="KW-0418">Kinase</keyword>
<dbReference type="PANTHER" id="PTHR35526:SF3">
    <property type="entry name" value="ANTI-SIGMA-F FACTOR RSBW"/>
    <property type="match status" value="1"/>
</dbReference>
<dbReference type="EMBL" id="BAAAVI010000019">
    <property type="protein sequence ID" value="GAA2870842.1"/>
    <property type="molecule type" value="Genomic_DNA"/>
</dbReference>